<dbReference type="Gene3D" id="3.30.70.1820">
    <property type="entry name" value="L1 transposable element, RRM domain"/>
    <property type="match status" value="1"/>
</dbReference>
<accession>A0A6S7GEA8</accession>
<organism evidence="3 4">
    <name type="scientific">Paramuricea clavata</name>
    <name type="common">Red gorgonian</name>
    <name type="synonym">Violescent sea-whip</name>
    <dbReference type="NCBI Taxonomy" id="317549"/>
    <lineage>
        <taxon>Eukaryota</taxon>
        <taxon>Metazoa</taxon>
        <taxon>Cnidaria</taxon>
        <taxon>Anthozoa</taxon>
        <taxon>Octocorallia</taxon>
        <taxon>Malacalcyonacea</taxon>
        <taxon>Plexauridae</taxon>
        <taxon>Paramuricea</taxon>
    </lineage>
</organism>
<keyword evidence="1" id="KW-0175">Coiled coil</keyword>
<keyword evidence="4" id="KW-1185">Reference proteome</keyword>
<proteinExistence type="predicted"/>
<sequence length="203" mass="23467">MSVAKNKRSAKELNNSVLSTPTKPSTKVQKKEIDDEVVEKKWDLESLFKLVESMNKKLDKLESIEAHLKHLDHDITELKHSLSYTHDTTEELKLKQTSYDDILLKNEEKIGSLEKLASTLKEELIDLRARSMRSNLMFYNLPENDEEDPEKVVSEVLEMINPEFKKMEIETVHRIGKKGWVRCDLLLRNSSASKTRNLSGRTA</sequence>
<feature type="coiled-coil region" evidence="1">
    <location>
        <begin position="103"/>
        <end position="130"/>
    </location>
</feature>
<dbReference type="EMBL" id="CACRXK020000973">
    <property type="protein sequence ID" value="CAB3986167.1"/>
    <property type="molecule type" value="Genomic_DNA"/>
</dbReference>
<gene>
    <name evidence="3" type="ORF">PACLA_8A056695</name>
</gene>
<dbReference type="AlphaFoldDB" id="A0A6S7GEA8"/>
<name>A0A6S7GEA8_PARCT</name>
<evidence type="ECO:0000313" key="4">
    <source>
        <dbReference type="Proteomes" id="UP001152795"/>
    </source>
</evidence>
<feature type="region of interest" description="Disordered" evidence="2">
    <location>
        <begin position="1"/>
        <end position="28"/>
    </location>
</feature>
<dbReference type="Proteomes" id="UP001152795">
    <property type="component" value="Unassembled WGS sequence"/>
</dbReference>
<comment type="caution">
    <text evidence="3">The sequence shown here is derived from an EMBL/GenBank/DDBJ whole genome shotgun (WGS) entry which is preliminary data.</text>
</comment>
<evidence type="ECO:0000313" key="3">
    <source>
        <dbReference type="EMBL" id="CAB3986167.1"/>
    </source>
</evidence>
<protein>
    <submittedName>
        <fullName evidence="3">Uncharacterized protein</fullName>
    </submittedName>
</protein>
<evidence type="ECO:0000256" key="2">
    <source>
        <dbReference type="SAM" id="MobiDB-lite"/>
    </source>
</evidence>
<feature type="compositionally biased region" description="Polar residues" evidence="2">
    <location>
        <begin position="12"/>
        <end position="26"/>
    </location>
</feature>
<evidence type="ECO:0000256" key="1">
    <source>
        <dbReference type="SAM" id="Coils"/>
    </source>
</evidence>
<dbReference type="OrthoDB" id="5988707at2759"/>
<reference evidence="3" key="1">
    <citation type="submission" date="2020-04" db="EMBL/GenBank/DDBJ databases">
        <authorList>
            <person name="Alioto T."/>
            <person name="Alioto T."/>
            <person name="Gomez Garrido J."/>
        </authorList>
    </citation>
    <scope>NUCLEOTIDE SEQUENCE</scope>
    <source>
        <strain evidence="3">A484AB</strain>
    </source>
</reference>